<dbReference type="Pfam" id="PF02517">
    <property type="entry name" value="Rce1-like"/>
    <property type="match status" value="1"/>
</dbReference>
<dbReference type="EMBL" id="VDMB01000006">
    <property type="protein sequence ID" value="TYT75091.1"/>
    <property type="molecule type" value="Genomic_DNA"/>
</dbReference>
<dbReference type="OrthoDB" id="9782250at2"/>
<gene>
    <name evidence="3" type="ORF">FIM25_06770</name>
</gene>
<evidence type="ECO:0000256" key="1">
    <source>
        <dbReference type="SAM" id="Phobius"/>
    </source>
</evidence>
<evidence type="ECO:0000259" key="2">
    <source>
        <dbReference type="Pfam" id="PF02517"/>
    </source>
</evidence>
<dbReference type="GO" id="GO:0004175">
    <property type="term" value="F:endopeptidase activity"/>
    <property type="evidence" value="ECO:0007669"/>
    <property type="project" value="UniProtKB-ARBA"/>
</dbReference>
<evidence type="ECO:0000313" key="3">
    <source>
        <dbReference type="EMBL" id="TYT75091.1"/>
    </source>
</evidence>
<keyword evidence="3" id="KW-0378">Hydrolase</keyword>
<feature type="transmembrane region" description="Helical" evidence="1">
    <location>
        <begin position="203"/>
        <end position="222"/>
    </location>
</feature>
<feature type="transmembrane region" description="Helical" evidence="1">
    <location>
        <begin position="79"/>
        <end position="100"/>
    </location>
</feature>
<dbReference type="PANTHER" id="PTHR43592:SF15">
    <property type="entry name" value="CAAX AMINO TERMINAL PROTEASE FAMILY PROTEIN"/>
    <property type="match status" value="1"/>
</dbReference>
<feature type="transmembrane region" description="Helical" evidence="1">
    <location>
        <begin position="150"/>
        <end position="169"/>
    </location>
</feature>
<keyword evidence="3" id="KW-0645">Protease</keyword>
<feature type="transmembrane region" description="Helical" evidence="1">
    <location>
        <begin position="175"/>
        <end position="196"/>
    </location>
</feature>
<organism evidence="3 4">
    <name type="scientific">Desulfobotulus mexicanus</name>
    <dbReference type="NCBI Taxonomy" id="2586642"/>
    <lineage>
        <taxon>Bacteria</taxon>
        <taxon>Pseudomonadati</taxon>
        <taxon>Thermodesulfobacteriota</taxon>
        <taxon>Desulfobacteria</taxon>
        <taxon>Desulfobacterales</taxon>
        <taxon>Desulfobacteraceae</taxon>
        <taxon>Desulfobotulus</taxon>
    </lineage>
</organism>
<dbReference type="InterPro" id="IPR003675">
    <property type="entry name" value="Rce1/LyrA-like_dom"/>
</dbReference>
<keyword evidence="1" id="KW-0472">Membrane</keyword>
<proteinExistence type="predicted"/>
<keyword evidence="1" id="KW-0812">Transmembrane</keyword>
<dbReference type="AlphaFoldDB" id="A0A5Q4VGI0"/>
<dbReference type="Proteomes" id="UP000321899">
    <property type="component" value="Unassembled WGS sequence"/>
</dbReference>
<accession>A0A5Q4VGI0</accession>
<feature type="transmembrane region" description="Helical" evidence="1">
    <location>
        <begin position="37"/>
        <end position="58"/>
    </location>
</feature>
<keyword evidence="3" id="KW-0482">Metalloprotease</keyword>
<keyword evidence="4" id="KW-1185">Reference proteome</keyword>
<protein>
    <submittedName>
        <fullName evidence="3">CPBP family intramembrane metalloprotease</fullName>
    </submittedName>
</protein>
<feature type="transmembrane region" description="Helical" evidence="1">
    <location>
        <begin position="120"/>
        <end position="138"/>
    </location>
</feature>
<name>A0A5Q4VGI0_9BACT</name>
<sequence>MTENRRTQLDAITLMLALILLLILEYTAGFLPADWPGLLKISLLRLVQCSVLLGLLYFRKHPPLSAGLSLKNLEKGIKTGILGCFFMGVAALSAGLALHFYGINPLPLIHVHLPDSTTNLILFFIAGGLIAPVAEELFFRGFIFSYLKKYGFIPALLISTSAFAILHSPPQPTQWIGGLVFGLAYGLSGSLAAPVIIHACGNLVLFSLSWMTAQPFFHALIYP</sequence>
<dbReference type="PANTHER" id="PTHR43592">
    <property type="entry name" value="CAAX AMINO TERMINAL PROTEASE"/>
    <property type="match status" value="1"/>
</dbReference>
<dbReference type="GO" id="GO:0008237">
    <property type="term" value="F:metallopeptidase activity"/>
    <property type="evidence" value="ECO:0007669"/>
    <property type="project" value="UniProtKB-KW"/>
</dbReference>
<evidence type="ECO:0000313" key="4">
    <source>
        <dbReference type="Proteomes" id="UP000321899"/>
    </source>
</evidence>
<comment type="caution">
    <text evidence="3">The sequence shown here is derived from an EMBL/GenBank/DDBJ whole genome shotgun (WGS) entry which is preliminary data.</text>
</comment>
<keyword evidence="1" id="KW-1133">Transmembrane helix</keyword>
<dbReference type="GO" id="GO:0006508">
    <property type="term" value="P:proteolysis"/>
    <property type="evidence" value="ECO:0007669"/>
    <property type="project" value="UniProtKB-KW"/>
</dbReference>
<dbReference type="GO" id="GO:0080120">
    <property type="term" value="P:CAAX-box protein maturation"/>
    <property type="evidence" value="ECO:0007669"/>
    <property type="project" value="UniProtKB-ARBA"/>
</dbReference>
<reference evidence="3 4" key="1">
    <citation type="submission" date="2019-06" db="EMBL/GenBank/DDBJ databases">
        <title>Desulfobotulus mexicanus sp. nov., a novel sulfate-reducing bacterium isolated from the sediment of an alkaline crater lake in Mexico.</title>
        <authorList>
            <person name="Hirschler-Rea A."/>
        </authorList>
    </citation>
    <scope>NUCLEOTIDE SEQUENCE [LARGE SCALE GENOMIC DNA]</scope>
    <source>
        <strain evidence="3 4">PAR22N</strain>
    </source>
</reference>
<feature type="domain" description="CAAX prenyl protease 2/Lysostaphin resistance protein A-like" evidence="2">
    <location>
        <begin position="119"/>
        <end position="204"/>
    </location>
</feature>
<dbReference type="RefSeq" id="WP_139447608.1">
    <property type="nucleotide sequence ID" value="NZ_VDMB01000006.1"/>
</dbReference>
<feature type="transmembrane region" description="Helical" evidence="1">
    <location>
        <begin position="12"/>
        <end position="31"/>
    </location>
</feature>